<evidence type="ECO:0000313" key="1">
    <source>
        <dbReference type="EMBL" id="QNI20415.1"/>
    </source>
</evidence>
<protein>
    <submittedName>
        <fullName evidence="1">Uncharacterized protein</fullName>
    </submittedName>
</protein>
<keyword evidence="2" id="KW-1185">Reference proteome</keyword>
<name>A0A7G8AKH0_9CAUD</name>
<accession>A0A7G8AKH0</accession>
<dbReference type="Proteomes" id="UP000515915">
    <property type="component" value="Segment"/>
</dbReference>
<proteinExistence type="predicted"/>
<organism evidence="1 2">
    <name type="scientific">Bacillus phage 1_ICo-2020</name>
    <dbReference type="NCBI Taxonomy" id="2759272"/>
    <lineage>
        <taxon>Viruses</taxon>
        <taxon>Duplodnaviria</taxon>
        <taxon>Heunggongvirae</taxon>
        <taxon>Uroviricota</taxon>
        <taxon>Caudoviricetes</taxon>
        <taxon>Ehrlichviridae</taxon>
        <taxon>Suttonboningtonvirus</taxon>
        <taxon>Suttonboningtonvirus sv1ICo2020</taxon>
    </lineage>
</organism>
<reference evidence="1 2" key="1">
    <citation type="submission" date="2020-06" db="EMBL/GenBank/DDBJ databases">
        <authorList>
            <person name="Connerton I.F."/>
        </authorList>
    </citation>
    <scope>NUCLEOTIDE SEQUENCE [LARGE SCALE GENOMIC DNA]</scope>
</reference>
<evidence type="ECO:0000313" key="2">
    <source>
        <dbReference type="Proteomes" id="UP000515915"/>
    </source>
</evidence>
<sequence length="206" mass="23306">MDELKVYIGKETIEALLEGKVLADKDDQYKLDGDILMYKQNGKSEWKTSGNYITVGFLLTHKFTEVVTPQVGDWVRVTTHLGNTRTGQVNDIKGNAMKAIWNDNNLDSWITLGHDGWTYETLSPEQVSEYKREQAFAKVRRKLNEFHSGDIVYIDSLAVVATVITKQCNINTEIKLHGINESGKGYTAKPHQLTPISFIEQQVDLS</sequence>
<dbReference type="EMBL" id="MT700412">
    <property type="protein sequence ID" value="QNI20415.1"/>
    <property type="molecule type" value="Genomic_DNA"/>
</dbReference>